<feature type="transmembrane region" description="Helical" evidence="2">
    <location>
        <begin position="133"/>
        <end position="156"/>
    </location>
</feature>
<keyword evidence="2" id="KW-0472">Membrane</keyword>
<accession>A0ABR3Y177</accession>
<keyword evidence="2" id="KW-1133">Transmembrane helix</keyword>
<feature type="region of interest" description="Disordered" evidence="1">
    <location>
        <begin position="41"/>
        <end position="81"/>
    </location>
</feature>
<name>A0ABR3Y177_9PEZI</name>
<dbReference type="Proteomes" id="UP001586593">
    <property type="component" value="Unassembled WGS sequence"/>
</dbReference>
<gene>
    <name evidence="3" type="ORF">VTK73DRAFT_2754</name>
</gene>
<evidence type="ECO:0000256" key="2">
    <source>
        <dbReference type="SAM" id="Phobius"/>
    </source>
</evidence>
<feature type="compositionally biased region" description="Basic and acidic residues" evidence="1">
    <location>
        <begin position="50"/>
        <end position="80"/>
    </location>
</feature>
<reference evidence="3 4" key="1">
    <citation type="journal article" date="2024" name="Commun. Biol.">
        <title>Comparative genomic analysis of thermophilic fungi reveals convergent evolutionary adaptations and gene losses.</title>
        <authorList>
            <person name="Steindorff A.S."/>
            <person name="Aguilar-Pontes M.V."/>
            <person name="Robinson A.J."/>
            <person name="Andreopoulos B."/>
            <person name="LaButti K."/>
            <person name="Kuo A."/>
            <person name="Mondo S."/>
            <person name="Riley R."/>
            <person name="Otillar R."/>
            <person name="Haridas S."/>
            <person name="Lipzen A."/>
            <person name="Grimwood J."/>
            <person name="Schmutz J."/>
            <person name="Clum A."/>
            <person name="Reid I.D."/>
            <person name="Moisan M.C."/>
            <person name="Butler G."/>
            <person name="Nguyen T.T.M."/>
            <person name="Dewar K."/>
            <person name="Conant G."/>
            <person name="Drula E."/>
            <person name="Henrissat B."/>
            <person name="Hansel C."/>
            <person name="Singer S."/>
            <person name="Hutchinson M.I."/>
            <person name="de Vries R.P."/>
            <person name="Natvig D.O."/>
            <person name="Powell A.J."/>
            <person name="Tsang A."/>
            <person name="Grigoriev I.V."/>
        </authorList>
    </citation>
    <scope>NUCLEOTIDE SEQUENCE [LARGE SCALE GENOMIC DNA]</scope>
    <source>
        <strain evidence="3 4">ATCC 24622</strain>
    </source>
</reference>
<comment type="caution">
    <text evidence="3">The sequence shown here is derived from an EMBL/GenBank/DDBJ whole genome shotgun (WGS) entry which is preliminary data.</text>
</comment>
<dbReference type="EMBL" id="JAZHXJ010000018">
    <property type="protein sequence ID" value="KAL1882040.1"/>
    <property type="molecule type" value="Genomic_DNA"/>
</dbReference>
<evidence type="ECO:0000313" key="4">
    <source>
        <dbReference type="Proteomes" id="UP001586593"/>
    </source>
</evidence>
<keyword evidence="4" id="KW-1185">Reference proteome</keyword>
<organism evidence="3 4">
    <name type="scientific">Phialemonium thermophilum</name>
    <dbReference type="NCBI Taxonomy" id="223376"/>
    <lineage>
        <taxon>Eukaryota</taxon>
        <taxon>Fungi</taxon>
        <taxon>Dikarya</taxon>
        <taxon>Ascomycota</taxon>
        <taxon>Pezizomycotina</taxon>
        <taxon>Sordariomycetes</taxon>
        <taxon>Sordariomycetidae</taxon>
        <taxon>Cephalothecales</taxon>
        <taxon>Cephalothecaceae</taxon>
        <taxon>Phialemonium</taxon>
    </lineage>
</organism>
<evidence type="ECO:0000313" key="3">
    <source>
        <dbReference type="EMBL" id="KAL1882040.1"/>
    </source>
</evidence>
<protein>
    <submittedName>
        <fullName evidence="3">Uncharacterized protein</fullName>
    </submittedName>
</protein>
<proteinExistence type="predicted"/>
<evidence type="ECO:0000256" key="1">
    <source>
        <dbReference type="SAM" id="MobiDB-lite"/>
    </source>
</evidence>
<keyword evidence="2" id="KW-0812">Transmembrane</keyword>
<sequence>MPMPVSETGGNISLADHQAKKTIQTSSFDLTKTLQIVKRDLISPAGSPDGSREGPDVRSVKGAREKNKGRQDLKQKKEQDCVNPSRYPSVLDAFDVQHVPCIQQNHFLHGIRCLSAPICAIHLFRKMPSSIRILLLPWLFFSASQFSCLDFVVFFFPETPF</sequence>